<keyword evidence="3" id="KW-1185">Reference proteome</keyword>
<feature type="transmembrane region" description="Helical" evidence="1">
    <location>
        <begin position="127"/>
        <end position="147"/>
    </location>
</feature>
<sequence length="180" mass="19793">MNHTDTPSFSAPKSSPWWISLLAILEIIFGFILLSFPFVLSGATIWVGGFLFIAAGFFRMIQGIRHLTNKAWNFLAALAYLVIGVCMVVEPIEALVVWTMVIGFALLAVGVFRLALAFMLTQSPGSAWRFINSIITLILGGLVLGGWPESSAWFIGTVVAIEMIFSGWTLLFFSLTPKTR</sequence>
<dbReference type="EMBL" id="LT629973">
    <property type="protein sequence ID" value="SEH76584.1"/>
    <property type="molecule type" value="Genomic_DNA"/>
</dbReference>
<feature type="transmembrane region" description="Helical" evidence="1">
    <location>
        <begin position="153"/>
        <end position="175"/>
    </location>
</feature>
<feature type="transmembrane region" description="Helical" evidence="1">
    <location>
        <begin position="17"/>
        <end position="37"/>
    </location>
</feature>
<evidence type="ECO:0000313" key="3">
    <source>
        <dbReference type="Proteomes" id="UP000176204"/>
    </source>
</evidence>
<dbReference type="Proteomes" id="UP000176204">
    <property type="component" value="Chromosome I"/>
</dbReference>
<reference evidence="3" key="1">
    <citation type="submission" date="2016-09" db="EMBL/GenBank/DDBJ databases">
        <authorList>
            <person name="Koehorst J."/>
        </authorList>
    </citation>
    <scope>NUCLEOTIDE SEQUENCE [LARGE SCALE GENOMIC DNA]</scope>
</reference>
<dbReference type="Pfam" id="PF03729">
    <property type="entry name" value="DUF308"/>
    <property type="match status" value="1"/>
</dbReference>
<dbReference type="AlphaFoldDB" id="A0A1H6KM50"/>
<proteinExistence type="predicted"/>
<dbReference type="InterPro" id="IPR052712">
    <property type="entry name" value="Acid_resist_chaperone_HdeD"/>
</dbReference>
<dbReference type="PANTHER" id="PTHR34989:SF1">
    <property type="entry name" value="PROTEIN HDED"/>
    <property type="match status" value="1"/>
</dbReference>
<dbReference type="STRING" id="1679444.PYTT_0568"/>
<evidence type="ECO:0000256" key="1">
    <source>
        <dbReference type="SAM" id="Phobius"/>
    </source>
</evidence>
<dbReference type="OrthoDB" id="191196at2"/>
<evidence type="ECO:0008006" key="4">
    <source>
        <dbReference type="Google" id="ProtNLM"/>
    </source>
</evidence>
<gene>
    <name evidence="2" type="ORF">PYTT_0568</name>
</gene>
<dbReference type="PANTHER" id="PTHR34989">
    <property type="entry name" value="PROTEIN HDED"/>
    <property type="match status" value="1"/>
</dbReference>
<dbReference type="KEGG" id="agl:PYTT_0568"/>
<feature type="transmembrane region" description="Helical" evidence="1">
    <location>
        <begin position="98"/>
        <end position="120"/>
    </location>
</feature>
<keyword evidence="1" id="KW-1133">Transmembrane helix</keyword>
<evidence type="ECO:0000313" key="2">
    <source>
        <dbReference type="EMBL" id="SEH76584.1"/>
    </source>
</evidence>
<protein>
    <recommendedName>
        <fullName evidence="4">Acid-resistance membrane protein</fullName>
    </recommendedName>
</protein>
<feature type="transmembrane region" description="Helical" evidence="1">
    <location>
        <begin position="43"/>
        <end position="61"/>
    </location>
</feature>
<keyword evidence="1" id="KW-0472">Membrane</keyword>
<dbReference type="RefSeq" id="WP_067771860.1">
    <property type="nucleotide sequence ID" value="NZ_JACVVN010000002.1"/>
</dbReference>
<name>A0A1H6KM50_9BACT</name>
<organism evidence="2 3">
    <name type="scientific">Akkermansia glycaniphila</name>
    <dbReference type="NCBI Taxonomy" id="1679444"/>
    <lineage>
        <taxon>Bacteria</taxon>
        <taxon>Pseudomonadati</taxon>
        <taxon>Verrucomicrobiota</taxon>
        <taxon>Verrucomicrobiia</taxon>
        <taxon>Verrucomicrobiales</taxon>
        <taxon>Akkermansiaceae</taxon>
        <taxon>Akkermansia</taxon>
    </lineage>
</organism>
<dbReference type="GO" id="GO:0005886">
    <property type="term" value="C:plasma membrane"/>
    <property type="evidence" value="ECO:0007669"/>
    <property type="project" value="TreeGrafter"/>
</dbReference>
<accession>A0A1H6KM50</accession>
<feature type="transmembrane region" description="Helical" evidence="1">
    <location>
        <begin position="73"/>
        <end position="92"/>
    </location>
</feature>
<dbReference type="InterPro" id="IPR005325">
    <property type="entry name" value="DUF308_memb"/>
</dbReference>
<keyword evidence="1" id="KW-0812">Transmembrane</keyword>